<organism evidence="1 2">
    <name type="scientific">Undibacterium hunanense</name>
    <dbReference type="NCBI Taxonomy" id="2762292"/>
    <lineage>
        <taxon>Bacteria</taxon>
        <taxon>Pseudomonadati</taxon>
        <taxon>Pseudomonadota</taxon>
        <taxon>Betaproteobacteria</taxon>
        <taxon>Burkholderiales</taxon>
        <taxon>Oxalobacteraceae</taxon>
        <taxon>Undibacterium</taxon>
    </lineage>
</organism>
<proteinExistence type="predicted"/>
<evidence type="ECO:0000313" key="1">
    <source>
        <dbReference type="EMBL" id="MBC3915975.1"/>
    </source>
</evidence>
<protein>
    <submittedName>
        <fullName evidence="1">Ig-like domain-containing protein</fullName>
    </submittedName>
</protein>
<dbReference type="EMBL" id="JACOGF010000001">
    <property type="protein sequence ID" value="MBC3915975.1"/>
    <property type="molecule type" value="Genomic_DNA"/>
</dbReference>
<gene>
    <name evidence="1" type="ORF">H8L32_00625</name>
</gene>
<keyword evidence="2" id="KW-1185">Reference proteome</keyword>
<dbReference type="Gene3D" id="2.60.40.10">
    <property type="entry name" value="Immunoglobulins"/>
    <property type="match status" value="1"/>
</dbReference>
<sequence>MTTRILLHRRLSSLNATAAGSDGGIAKVEFYNGTILLSIVTAAPYGFNWSNVASVTYSLTAKATDK</sequence>
<dbReference type="InterPro" id="IPR013783">
    <property type="entry name" value="Ig-like_fold"/>
</dbReference>
<accession>A0ABR6ZKL2</accession>
<evidence type="ECO:0000313" key="2">
    <source>
        <dbReference type="Proteomes" id="UP000650424"/>
    </source>
</evidence>
<dbReference type="Proteomes" id="UP000650424">
    <property type="component" value="Unassembled WGS sequence"/>
</dbReference>
<dbReference type="Pfam" id="PF17957">
    <property type="entry name" value="Big_7"/>
    <property type="match status" value="1"/>
</dbReference>
<reference evidence="1 2" key="1">
    <citation type="submission" date="2020-08" db="EMBL/GenBank/DDBJ databases">
        <title>Novel species isolated from subtropical streams in China.</title>
        <authorList>
            <person name="Lu H."/>
        </authorList>
    </citation>
    <scope>NUCLEOTIDE SEQUENCE [LARGE SCALE GENOMIC DNA]</scope>
    <source>
        <strain evidence="1 2">CY18W</strain>
    </source>
</reference>
<name>A0ABR6ZKL2_9BURK</name>
<comment type="caution">
    <text evidence="1">The sequence shown here is derived from an EMBL/GenBank/DDBJ whole genome shotgun (WGS) entry which is preliminary data.</text>
</comment>